<reference evidence="4 5" key="1">
    <citation type="submission" date="2019-04" db="EMBL/GenBank/DDBJ databases">
        <title>Microbes associate with the intestines of laboratory mice.</title>
        <authorList>
            <person name="Navarre W."/>
            <person name="Wong E."/>
            <person name="Huang K."/>
            <person name="Tropini C."/>
            <person name="Ng K."/>
            <person name="Yu B."/>
        </authorList>
    </citation>
    <scope>NUCLEOTIDE SEQUENCE [LARGE SCALE GENOMIC DNA]</scope>
    <source>
        <strain evidence="4 5">NM61_E11</strain>
    </source>
</reference>
<dbReference type="GO" id="GO:0008237">
    <property type="term" value="F:metallopeptidase activity"/>
    <property type="evidence" value="ECO:0007669"/>
    <property type="project" value="UniProtKB-KW"/>
</dbReference>
<feature type="transmembrane region" description="Helical" evidence="2">
    <location>
        <begin position="376"/>
        <end position="396"/>
    </location>
</feature>
<dbReference type="GO" id="GO:0080120">
    <property type="term" value="P:CAAX-box protein maturation"/>
    <property type="evidence" value="ECO:0007669"/>
    <property type="project" value="UniProtKB-ARBA"/>
</dbReference>
<feature type="transmembrane region" description="Helical" evidence="2">
    <location>
        <begin position="74"/>
        <end position="96"/>
    </location>
</feature>
<evidence type="ECO:0000259" key="3">
    <source>
        <dbReference type="Pfam" id="PF02517"/>
    </source>
</evidence>
<evidence type="ECO:0000256" key="1">
    <source>
        <dbReference type="ARBA" id="ARBA00009067"/>
    </source>
</evidence>
<dbReference type="EMBL" id="SRYV01000012">
    <property type="protein sequence ID" value="TGY13511.1"/>
    <property type="molecule type" value="Genomic_DNA"/>
</dbReference>
<keyword evidence="2" id="KW-1133">Transmembrane helix</keyword>
<protein>
    <submittedName>
        <fullName evidence="4">CPBP family intramembrane metalloprotease</fullName>
    </submittedName>
</protein>
<accession>A0A4S2BGH4</accession>
<feature type="transmembrane region" description="Helical" evidence="2">
    <location>
        <begin position="136"/>
        <end position="154"/>
    </location>
</feature>
<evidence type="ECO:0000256" key="2">
    <source>
        <dbReference type="SAM" id="Phobius"/>
    </source>
</evidence>
<dbReference type="RefSeq" id="WP_135960599.1">
    <property type="nucleotide sequence ID" value="NZ_CAPUXO010000010.1"/>
</dbReference>
<keyword evidence="4" id="KW-0482">Metalloprotease</keyword>
<keyword evidence="2" id="KW-0812">Transmembrane</keyword>
<dbReference type="GO" id="GO:0006508">
    <property type="term" value="P:proteolysis"/>
    <property type="evidence" value="ECO:0007669"/>
    <property type="project" value="UniProtKB-KW"/>
</dbReference>
<feature type="transmembrane region" description="Helical" evidence="2">
    <location>
        <begin position="351"/>
        <end position="370"/>
    </location>
</feature>
<comment type="caution">
    <text evidence="4">The sequence shown here is derived from an EMBL/GenBank/DDBJ whole genome shotgun (WGS) entry which is preliminary data.</text>
</comment>
<organism evidence="4 5">
    <name type="scientific">Lactobacillus intestinalis</name>
    <dbReference type="NCBI Taxonomy" id="151781"/>
    <lineage>
        <taxon>Bacteria</taxon>
        <taxon>Bacillati</taxon>
        <taxon>Bacillota</taxon>
        <taxon>Bacilli</taxon>
        <taxon>Lactobacillales</taxon>
        <taxon>Lactobacillaceae</taxon>
        <taxon>Lactobacillus</taxon>
    </lineage>
</organism>
<dbReference type="GO" id="GO:0004175">
    <property type="term" value="F:endopeptidase activity"/>
    <property type="evidence" value="ECO:0007669"/>
    <property type="project" value="UniProtKB-ARBA"/>
</dbReference>
<keyword evidence="4" id="KW-0378">Hydrolase</keyword>
<feature type="transmembrane region" description="Helical" evidence="2">
    <location>
        <begin position="325"/>
        <end position="344"/>
    </location>
</feature>
<feature type="transmembrane region" description="Helical" evidence="2">
    <location>
        <begin position="43"/>
        <end position="62"/>
    </location>
</feature>
<gene>
    <name evidence="4" type="ORF">E5351_07030</name>
</gene>
<dbReference type="InterPro" id="IPR003675">
    <property type="entry name" value="Rce1/LyrA-like_dom"/>
</dbReference>
<feature type="domain" description="CAAX prenyl protease 2/Lysostaphin resistance protein A-like" evidence="3">
    <location>
        <begin position="255"/>
        <end position="355"/>
    </location>
</feature>
<feature type="transmembrane region" description="Helical" evidence="2">
    <location>
        <begin position="166"/>
        <end position="183"/>
    </location>
</feature>
<evidence type="ECO:0000313" key="5">
    <source>
        <dbReference type="Proteomes" id="UP000309117"/>
    </source>
</evidence>
<feature type="transmembrane region" description="Helical" evidence="2">
    <location>
        <begin position="204"/>
        <end position="226"/>
    </location>
</feature>
<sequence length="428" mass="48764">MAKTEKKGGIRMKRCLQIQIAVSSLLCMFLLEMQIRTGILSPVKSGIIISTLMISLILLQLRDKSEYFFNASQIVNVLFLPYDLEMAYLAFFQLLFKFFPQATNLIGILRIVGFAFVLVPVTVVSYGKLRYWLSRLINIEMVVFTFLIFDDYPLISPNSFLRNFEYSGLVCALSFIVFLYLVLKGWGLKLWISIRQKWTRVFTFTTVGLIAFGIWYDFFAAFIQIADNFSEAIWNWNFSLLNPNQSLFFPGNPSLVYLATLEAGIFEELERYAILVVLAGALKNKKFRAQGMVLISALIFSLSHYPNMISEHKDFVTTSYQVMDVFAIGCLLAIIYLYTGKLWLAMIVHGVWDFLVFAMIPATMDIASFLDLYVPSGILVPVVINAVGIPIIIFMLSGKRLSHIEKNIYTLLKPTKSVMVVNKIVPQN</sequence>
<proteinExistence type="inferred from homology"/>
<dbReference type="AlphaFoldDB" id="A0A4S2BGH4"/>
<dbReference type="Proteomes" id="UP000309117">
    <property type="component" value="Unassembled WGS sequence"/>
</dbReference>
<dbReference type="Pfam" id="PF02517">
    <property type="entry name" value="Rce1-like"/>
    <property type="match status" value="1"/>
</dbReference>
<feature type="transmembrane region" description="Helical" evidence="2">
    <location>
        <begin position="102"/>
        <end position="124"/>
    </location>
</feature>
<name>A0A4S2BGH4_9LACO</name>
<evidence type="ECO:0000313" key="4">
    <source>
        <dbReference type="EMBL" id="TGY13511.1"/>
    </source>
</evidence>
<keyword evidence="4" id="KW-0645">Protease</keyword>
<keyword evidence="2" id="KW-0472">Membrane</keyword>
<feature type="transmembrane region" description="Helical" evidence="2">
    <location>
        <begin position="12"/>
        <end position="31"/>
    </location>
</feature>
<comment type="similarity">
    <text evidence="1">Belongs to the UPF0177 family.</text>
</comment>